<comment type="caution">
    <text evidence="3">The sequence shown here is derived from an EMBL/GenBank/DDBJ whole genome shotgun (WGS) entry which is preliminary data.</text>
</comment>
<evidence type="ECO:0000256" key="1">
    <source>
        <dbReference type="SAM" id="MobiDB-lite"/>
    </source>
</evidence>
<evidence type="ECO:0000313" key="4">
    <source>
        <dbReference type="Proteomes" id="UP000645517"/>
    </source>
</evidence>
<accession>A0ABQ2IWX7</accession>
<dbReference type="RefSeq" id="WP_189054562.1">
    <property type="nucleotide sequence ID" value="NZ_BMOR01000002.1"/>
</dbReference>
<feature type="compositionally biased region" description="Gly residues" evidence="1">
    <location>
        <begin position="147"/>
        <end position="159"/>
    </location>
</feature>
<feature type="region of interest" description="Disordered" evidence="1">
    <location>
        <begin position="124"/>
        <end position="189"/>
    </location>
</feature>
<evidence type="ECO:0000313" key="3">
    <source>
        <dbReference type="EMBL" id="GGN32740.1"/>
    </source>
</evidence>
<feature type="signal peptide" evidence="2">
    <location>
        <begin position="1"/>
        <end position="26"/>
    </location>
</feature>
<proteinExistence type="predicted"/>
<dbReference type="Proteomes" id="UP000645517">
    <property type="component" value="Unassembled WGS sequence"/>
</dbReference>
<reference evidence="4" key="1">
    <citation type="journal article" date="2019" name="Int. J. Syst. Evol. Microbiol.">
        <title>The Global Catalogue of Microorganisms (GCM) 10K type strain sequencing project: providing services to taxonomists for standard genome sequencing and annotation.</title>
        <authorList>
            <consortium name="The Broad Institute Genomics Platform"/>
            <consortium name="The Broad Institute Genome Sequencing Center for Infectious Disease"/>
            <person name="Wu L."/>
            <person name="Ma J."/>
        </authorList>
    </citation>
    <scope>NUCLEOTIDE SEQUENCE [LARGE SCALE GENOMIC DNA]</scope>
    <source>
        <strain evidence="4">JCM 16918</strain>
    </source>
</reference>
<protein>
    <submittedName>
        <fullName evidence="3">Uncharacterized protein</fullName>
    </submittedName>
</protein>
<keyword evidence="2" id="KW-0732">Signal</keyword>
<sequence length="204" mass="21937">MPKTTRTTLILTALAFTTLALGAASAQTGTQRQMTPEMQARMKAMQPVTDLAQTVRLLPDLEQNKATALTRAQAKQLLPILTTIQKATGVQPNDAKKYLTQIEDKILTARQLTALDSLMLKAEQDREARRTQAQRSGQTQGQRVPGMPGGLGTLMGGQGQRPAGQTGQGQAGQGQGGQPGQFNPFKQGRMAEQLGAYIKVLQKK</sequence>
<feature type="chain" id="PRO_5045199735" evidence="2">
    <location>
        <begin position="27"/>
        <end position="204"/>
    </location>
</feature>
<feature type="compositionally biased region" description="Gly residues" evidence="1">
    <location>
        <begin position="166"/>
        <end position="179"/>
    </location>
</feature>
<dbReference type="EMBL" id="BMOR01000002">
    <property type="protein sequence ID" value="GGN32740.1"/>
    <property type="molecule type" value="Genomic_DNA"/>
</dbReference>
<gene>
    <name evidence="3" type="ORF">GCM10010842_09760</name>
</gene>
<keyword evidence="4" id="KW-1185">Reference proteome</keyword>
<evidence type="ECO:0000256" key="2">
    <source>
        <dbReference type="SAM" id="SignalP"/>
    </source>
</evidence>
<feature type="compositionally biased region" description="Polar residues" evidence="1">
    <location>
        <begin position="131"/>
        <end position="142"/>
    </location>
</feature>
<name>A0ABQ2IWX7_9DEIO</name>
<organism evidence="3 4">
    <name type="scientific">Deinococcus daejeonensis</name>
    <dbReference type="NCBI Taxonomy" id="1007098"/>
    <lineage>
        <taxon>Bacteria</taxon>
        <taxon>Thermotogati</taxon>
        <taxon>Deinococcota</taxon>
        <taxon>Deinococci</taxon>
        <taxon>Deinococcales</taxon>
        <taxon>Deinococcaceae</taxon>
        <taxon>Deinococcus</taxon>
    </lineage>
</organism>